<evidence type="ECO:0000256" key="5">
    <source>
        <dbReference type="ARBA" id="ARBA00022670"/>
    </source>
</evidence>
<evidence type="ECO:0000256" key="7">
    <source>
        <dbReference type="RuleBase" id="RU003993"/>
    </source>
</evidence>
<dbReference type="InterPro" id="IPR019758">
    <property type="entry name" value="Pept_S26A_signal_pept_1_CS"/>
</dbReference>
<comment type="catalytic activity">
    <reaction evidence="1 7">
        <text>Cleavage of hydrophobic, N-terminal signal or leader sequences from secreted and periplasmic proteins.</text>
        <dbReference type="EC" id="3.4.21.89"/>
    </reaction>
</comment>
<keyword evidence="11" id="KW-1185">Reference proteome</keyword>
<dbReference type="RefSeq" id="WP_243366906.1">
    <property type="nucleotide sequence ID" value="NZ_CP094348.1"/>
</dbReference>
<accession>A0ABY3ZWQ4</accession>
<gene>
    <name evidence="10" type="primary">lepB</name>
    <name evidence="10" type="ORF">MRZ06_04505</name>
</gene>
<dbReference type="Gene3D" id="2.10.109.10">
    <property type="entry name" value="Umud Fragment, subunit A"/>
    <property type="match status" value="1"/>
</dbReference>
<keyword evidence="7" id="KW-0812">Transmembrane</keyword>
<dbReference type="Pfam" id="PF10502">
    <property type="entry name" value="Peptidase_S26"/>
    <property type="match status" value="1"/>
</dbReference>
<dbReference type="NCBIfam" id="TIGR02227">
    <property type="entry name" value="sigpep_I_bact"/>
    <property type="match status" value="1"/>
</dbReference>
<dbReference type="PANTHER" id="PTHR43390">
    <property type="entry name" value="SIGNAL PEPTIDASE I"/>
    <property type="match status" value="1"/>
</dbReference>
<dbReference type="SUPFAM" id="SSF51306">
    <property type="entry name" value="LexA/Signal peptidase"/>
    <property type="match status" value="1"/>
</dbReference>
<evidence type="ECO:0000256" key="3">
    <source>
        <dbReference type="ARBA" id="ARBA00004401"/>
    </source>
</evidence>
<dbReference type="InterPro" id="IPR019756">
    <property type="entry name" value="Pept_S26A_signal_pept_1_Ser-AS"/>
</dbReference>
<evidence type="ECO:0000256" key="2">
    <source>
        <dbReference type="ARBA" id="ARBA00002312"/>
    </source>
</evidence>
<feature type="domain" description="Peptidase S26" evidence="9">
    <location>
        <begin position="6"/>
        <end position="175"/>
    </location>
</feature>
<evidence type="ECO:0000313" key="11">
    <source>
        <dbReference type="Proteomes" id="UP000830343"/>
    </source>
</evidence>
<dbReference type="InterPro" id="IPR019757">
    <property type="entry name" value="Pept_S26A_signal_pept_1_Lys-AS"/>
</dbReference>
<comment type="similarity">
    <text evidence="4 8">Belongs to the peptidase S26 family.</text>
</comment>
<reference evidence="10" key="2">
    <citation type="submission" date="2022-04" db="EMBL/GenBank/DDBJ databases">
        <title>Antimicrobial genetic elements in methicillin-resistant Macrococcus armenti.</title>
        <authorList>
            <person name="Keller J.E."/>
            <person name="Schwendener S."/>
            <person name="Pantucek R."/>
            <person name="Perreten V."/>
        </authorList>
    </citation>
    <scope>NUCLEOTIDE SEQUENCE</scope>
    <source>
        <strain evidence="10">CCM 2609</strain>
    </source>
</reference>
<dbReference type="PROSITE" id="PS00501">
    <property type="entry name" value="SPASE_I_1"/>
    <property type="match status" value="1"/>
</dbReference>
<dbReference type="CDD" id="cd06530">
    <property type="entry name" value="S26_SPase_I"/>
    <property type="match status" value="1"/>
</dbReference>
<feature type="transmembrane region" description="Helical" evidence="7">
    <location>
        <begin position="12"/>
        <end position="32"/>
    </location>
</feature>
<sequence length="196" mass="22577">MLKEIKEWVISIVVAVIVFMIVHTFLFATYSVNGDSMYPTFKDKERVIINKISTRLDSIDRGDIIVFHTDTNVDYIKRLVGKPGDTVVYKDDKLYINGKFVQEDYLKENRQNKTNEKLTDDFSIDTLVNSNGSKTIPEGKYLVLGDNREVSLDSRRELGLINKSDVVGKVSLRIWPFNVFATDFYESNFDSVNKKK</sequence>
<evidence type="ECO:0000313" key="10">
    <source>
        <dbReference type="EMBL" id="UOB21349.1"/>
    </source>
</evidence>
<keyword evidence="5 7" id="KW-0645">Protease</keyword>
<protein>
    <recommendedName>
        <fullName evidence="7">Signal peptidase I</fullName>
        <ecNumber evidence="7">3.4.21.89</ecNumber>
    </recommendedName>
</protein>
<dbReference type="EMBL" id="CP094348">
    <property type="protein sequence ID" value="UOB21349.1"/>
    <property type="molecule type" value="Genomic_DNA"/>
</dbReference>
<evidence type="ECO:0000256" key="4">
    <source>
        <dbReference type="ARBA" id="ARBA00009370"/>
    </source>
</evidence>
<dbReference type="Proteomes" id="UP000830343">
    <property type="component" value="Chromosome"/>
</dbReference>
<proteinExistence type="inferred from homology"/>
<evidence type="ECO:0000256" key="1">
    <source>
        <dbReference type="ARBA" id="ARBA00000677"/>
    </source>
</evidence>
<evidence type="ECO:0000256" key="6">
    <source>
        <dbReference type="ARBA" id="ARBA00022801"/>
    </source>
</evidence>
<comment type="subcellular location">
    <subcellularLocation>
        <location evidence="3">Cell membrane</location>
        <topology evidence="3">Single-pass type II membrane protein</topology>
    </subcellularLocation>
    <subcellularLocation>
        <location evidence="8">Membrane</location>
        <topology evidence="8">Single-pass type II membrane protein</topology>
    </subcellularLocation>
</comment>
<evidence type="ECO:0000259" key="9">
    <source>
        <dbReference type="Pfam" id="PF10502"/>
    </source>
</evidence>
<evidence type="ECO:0000256" key="8">
    <source>
        <dbReference type="RuleBase" id="RU362042"/>
    </source>
</evidence>
<dbReference type="PROSITE" id="PS00761">
    <property type="entry name" value="SPASE_I_3"/>
    <property type="match status" value="1"/>
</dbReference>
<dbReference type="InterPro" id="IPR000223">
    <property type="entry name" value="Pept_S26A_signal_pept_1"/>
</dbReference>
<dbReference type="PRINTS" id="PR00727">
    <property type="entry name" value="LEADERPTASE"/>
</dbReference>
<dbReference type="PROSITE" id="PS00760">
    <property type="entry name" value="SPASE_I_2"/>
    <property type="match status" value="1"/>
</dbReference>
<dbReference type="EC" id="3.4.21.89" evidence="7"/>
<dbReference type="InterPro" id="IPR036286">
    <property type="entry name" value="LexA/Signal_pep-like_sf"/>
</dbReference>
<comment type="function">
    <text evidence="2">Essential for cell viability.</text>
</comment>
<dbReference type="PANTHER" id="PTHR43390:SF1">
    <property type="entry name" value="CHLOROPLAST PROCESSING PEPTIDASE"/>
    <property type="match status" value="1"/>
</dbReference>
<dbReference type="InterPro" id="IPR019533">
    <property type="entry name" value="Peptidase_S26"/>
</dbReference>
<keyword evidence="7" id="KW-1133">Transmembrane helix</keyword>
<reference evidence="10" key="1">
    <citation type="submission" date="2022-03" db="EMBL/GenBank/DDBJ databases">
        <authorList>
            <person name="Vrbovska V."/>
            <person name="Kovarovic V."/>
            <person name="Botka T."/>
            <person name="Pantucek R."/>
        </authorList>
    </citation>
    <scope>NUCLEOTIDE SEQUENCE</scope>
    <source>
        <strain evidence="10">CCM 2609</strain>
    </source>
</reference>
<organism evidence="10 11">
    <name type="scientific">Macrococcus armenti</name>
    <dbReference type="NCBI Taxonomy" id="2875764"/>
    <lineage>
        <taxon>Bacteria</taxon>
        <taxon>Bacillati</taxon>
        <taxon>Bacillota</taxon>
        <taxon>Bacilli</taxon>
        <taxon>Bacillales</taxon>
        <taxon>Staphylococcaceae</taxon>
        <taxon>Macrococcus</taxon>
    </lineage>
</organism>
<keyword evidence="7" id="KW-0472">Membrane</keyword>
<dbReference type="GO" id="GO:0009003">
    <property type="term" value="F:signal peptidase activity"/>
    <property type="evidence" value="ECO:0007669"/>
    <property type="project" value="UniProtKB-EC"/>
</dbReference>
<name>A0ABY3ZWQ4_9STAP</name>
<keyword evidence="6 7" id="KW-0378">Hydrolase</keyword>